<evidence type="ECO:0000259" key="5">
    <source>
        <dbReference type="PROSITE" id="PS50110"/>
    </source>
</evidence>
<dbReference type="CDD" id="cd17535">
    <property type="entry name" value="REC_NarL-like"/>
    <property type="match status" value="1"/>
</dbReference>
<dbReference type="EMBL" id="UGQL01000001">
    <property type="protein sequence ID" value="STZ26915.1"/>
    <property type="molecule type" value="Genomic_DNA"/>
</dbReference>
<dbReference type="Proteomes" id="UP000255024">
    <property type="component" value="Unassembled WGS sequence"/>
</dbReference>
<evidence type="ECO:0000256" key="1">
    <source>
        <dbReference type="ARBA" id="ARBA00022553"/>
    </source>
</evidence>
<keyword evidence="2" id="KW-0238">DNA-binding</keyword>
<dbReference type="RefSeq" id="WP_115089955.1">
    <property type="nucleotide sequence ID" value="NZ_CP068107.1"/>
</dbReference>
<evidence type="ECO:0000313" key="7">
    <source>
        <dbReference type="Proteomes" id="UP000255024"/>
    </source>
</evidence>
<keyword evidence="1 3" id="KW-0597">Phosphoprotein</keyword>
<dbReference type="SUPFAM" id="SSF46894">
    <property type="entry name" value="C-terminal effector domain of the bipartite response regulators"/>
    <property type="match status" value="1"/>
</dbReference>
<dbReference type="GO" id="GO:0006355">
    <property type="term" value="P:regulation of DNA-templated transcription"/>
    <property type="evidence" value="ECO:0007669"/>
    <property type="project" value="InterPro"/>
</dbReference>
<dbReference type="InterPro" id="IPR051015">
    <property type="entry name" value="EvgA-like"/>
</dbReference>
<sequence length="213" mass="24920">MIRIAVVDEHKLFRKSFLRLLSQIEDVEVLFDCSNGIELFEKLKTTSVDIVFLDIQMPIMDGYQVASLLEKNHPEIKILVLTSFDDSYSIERMLKHNISGYLTKNISFSKLKTAIYGAKSDGIYYDNQIQDIVDQIEDQKTSQQVVLSDKEIEIIRFYAMQYTVKQIAEMLNLSTRTIEKYKETLMQKTDSKNFIGVILYALRWHYIEDSDFK</sequence>
<feature type="domain" description="HTH luxR-type" evidence="4">
    <location>
        <begin position="140"/>
        <end position="205"/>
    </location>
</feature>
<dbReference type="Gene3D" id="3.40.50.2300">
    <property type="match status" value="1"/>
</dbReference>
<keyword evidence="7" id="KW-1185">Reference proteome</keyword>
<feature type="domain" description="Response regulatory" evidence="5">
    <location>
        <begin position="3"/>
        <end position="119"/>
    </location>
</feature>
<evidence type="ECO:0000256" key="2">
    <source>
        <dbReference type="ARBA" id="ARBA00023125"/>
    </source>
</evidence>
<dbReference type="AlphaFoldDB" id="A0A378RIX7"/>
<dbReference type="SMART" id="SM00421">
    <property type="entry name" value="HTH_LUXR"/>
    <property type="match status" value="1"/>
</dbReference>
<dbReference type="Pfam" id="PF00196">
    <property type="entry name" value="GerE"/>
    <property type="match status" value="1"/>
</dbReference>
<dbReference type="GO" id="GO:0003677">
    <property type="term" value="F:DNA binding"/>
    <property type="evidence" value="ECO:0007669"/>
    <property type="project" value="UniProtKB-KW"/>
</dbReference>
<evidence type="ECO:0000259" key="4">
    <source>
        <dbReference type="PROSITE" id="PS50043"/>
    </source>
</evidence>
<evidence type="ECO:0000313" key="6">
    <source>
        <dbReference type="EMBL" id="STZ26915.1"/>
    </source>
</evidence>
<dbReference type="GO" id="GO:0000160">
    <property type="term" value="P:phosphorelay signal transduction system"/>
    <property type="evidence" value="ECO:0007669"/>
    <property type="project" value="InterPro"/>
</dbReference>
<dbReference type="PANTHER" id="PTHR45566:SF2">
    <property type="entry name" value="NARL SUBFAMILY"/>
    <property type="match status" value="1"/>
</dbReference>
<dbReference type="PROSITE" id="PS50110">
    <property type="entry name" value="RESPONSE_REGULATORY"/>
    <property type="match status" value="1"/>
</dbReference>
<feature type="modified residue" description="4-aspartylphosphate" evidence="3">
    <location>
        <position position="54"/>
    </location>
</feature>
<dbReference type="InterPro" id="IPR016032">
    <property type="entry name" value="Sig_transdc_resp-reg_C-effctor"/>
</dbReference>
<accession>A0A378RIX7</accession>
<evidence type="ECO:0000256" key="3">
    <source>
        <dbReference type="PROSITE-ProRule" id="PRU00169"/>
    </source>
</evidence>
<dbReference type="PANTHER" id="PTHR45566">
    <property type="entry name" value="HTH-TYPE TRANSCRIPTIONAL REGULATOR YHJB-RELATED"/>
    <property type="match status" value="1"/>
</dbReference>
<dbReference type="InterPro" id="IPR001789">
    <property type="entry name" value="Sig_transdc_resp-reg_receiver"/>
</dbReference>
<dbReference type="CDD" id="cd06170">
    <property type="entry name" value="LuxR_C_like"/>
    <property type="match status" value="1"/>
</dbReference>
<name>A0A378RIX7_MYROD</name>
<dbReference type="PROSITE" id="PS50043">
    <property type="entry name" value="HTH_LUXR_2"/>
    <property type="match status" value="1"/>
</dbReference>
<proteinExistence type="predicted"/>
<dbReference type="InterPro" id="IPR000792">
    <property type="entry name" value="Tscrpt_reg_LuxR_C"/>
</dbReference>
<dbReference type="SMART" id="SM00448">
    <property type="entry name" value="REC"/>
    <property type="match status" value="1"/>
</dbReference>
<dbReference type="Pfam" id="PF00072">
    <property type="entry name" value="Response_reg"/>
    <property type="match status" value="1"/>
</dbReference>
<dbReference type="InterPro" id="IPR058245">
    <property type="entry name" value="NreC/VraR/RcsB-like_REC"/>
</dbReference>
<gene>
    <name evidence="6" type="primary">nreC_1</name>
    <name evidence="6" type="ORF">NCTC11179_00442</name>
</gene>
<protein>
    <submittedName>
        <fullName evidence="6">Nitrogen regulation protein C</fullName>
    </submittedName>
</protein>
<dbReference type="InterPro" id="IPR011006">
    <property type="entry name" value="CheY-like_superfamily"/>
</dbReference>
<organism evidence="6 7">
    <name type="scientific">Myroides odoratus</name>
    <name type="common">Flavobacterium odoratum</name>
    <dbReference type="NCBI Taxonomy" id="256"/>
    <lineage>
        <taxon>Bacteria</taxon>
        <taxon>Pseudomonadati</taxon>
        <taxon>Bacteroidota</taxon>
        <taxon>Flavobacteriia</taxon>
        <taxon>Flavobacteriales</taxon>
        <taxon>Flavobacteriaceae</taxon>
        <taxon>Myroides</taxon>
    </lineage>
</organism>
<reference evidence="6 7" key="1">
    <citation type="submission" date="2018-06" db="EMBL/GenBank/DDBJ databases">
        <authorList>
            <consortium name="Pathogen Informatics"/>
            <person name="Doyle S."/>
        </authorList>
    </citation>
    <scope>NUCLEOTIDE SEQUENCE [LARGE SCALE GENOMIC DNA]</scope>
    <source>
        <strain evidence="6 7">NCTC11179</strain>
    </source>
</reference>
<dbReference type="SUPFAM" id="SSF52172">
    <property type="entry name" value="CheY-like"/>
    <property type="match status" value="1"/>
</dbReference>